<feature type="non-terminal residue" evidence="2">
    <location>
        <position position="78"/>
    </location>
</feature>
<name>A0A2P4QYZ0_RHIID</name>
<sequence length="78" mass="8840">TSSFNLLFSVSLIINLSKLSPNPDQIRSTCSSDIPVQCLISINFNFASQLLRKSLRALIEKVQRAKICNFFKFEGKLF</sequence>
<evidence type="ECO:0000313" key="3">
    <source>
        <dbReference type="Proteomes" id="UP000018888"/>
    </source>
</evidence>
<dbReference type="AlphaFoldDB" id="A0A2P4QYZ0"/>
<organism evidence="2 3">
    <name type="scientific">Rhizophagus irregularis (strain DAOM 181602 / DAOM 197198 / MUCL 43194)</name>
    <name type="common">Arbuscular mycorrhizal fungus</name>
    <name type="synonym">Glomus intraradices</name>
    <dbReference type="NCBI Taxonomy" id="747089"/>
    <lineage>
        <taxon>Eukaryota</taxon>
        <taxon>Fungi</taxon>
        <taxon>Fungi incertae sedis</taxon>
        <taxon>Mucoromycota</taxon>
        <taxon>Glomeromycotina</taxon>
        <taxon>Glomeromycetes</taxon>
        <taxon>Glomerales</taxon>
        <taxon>Glomeraceae</taxon>
        <taxon>Rhizophagus</taxon>
    </lineage>
</organism>
<proteinExistence type="predicted"/>
<feature type="signal peptide" evidence="1">
    <location>
        <begin position="1"/>
        <end position="19"/>
    </location>
</feature>
<feature type="non-terminal residue" evidence="2">
    <location>
        <position position="1"/>
    </location>
</feature>
<reference evidence="2 3" key="2">
    <citation type="journal article" date="2018" name="New Phytol.">
        <title>High intraspecific genome diversity in the model arbuscular mycorrhizal symbiont Rhizophagus irregularis.</title>
        <authorList>
            <person name="Chen E.C.H."/>
            <person name="Morin E."/>
            <person name="Beaudet D."/>
            <person name="Noel J."/>
            <person name="Yildirir G."/>
            <person name="Ndikumana S."/>
            <person name="Charron P."/>
            <person name="St-Onge C."/>
            <person name="Giorgi J."/>
            <person name="Kruger M."/>
            <person name="Marton T."/>
            <person name="Ropars J."/>
            <person name="Grigoriev I.V."/>
            <person name="Hainaut M."/>
            <person name="Henrissat B."/>
            <person name="Roux C."/>
            <person name="Martin F."/>
            <person name="Corradi N."/>
        </authorList>
    </citation>
    <scope>NUCLEOTIDE SEQUENCE [LARGE SCALE GENOMIC DNA]</scope>
    <source>
        <strain evidence="2 3">DAOM 197198</strain>
    </source>
</reference>
<keyword evidence="1" id="KW-0732">Signal</keyword>
<keyword evidence="3" id="KW-1185">Reference proteome</keyword>
<accession>A0A2P4QYZ0</accession>
<protein>
    <submittedName>
        <fullName evidence="2">Uncharacterized protein</fullName>
    </submittedName>
</protein>
<gene>
    <name evidence="2" type="ORF">GLOIN_2v1494505</name>
</gene>
<reference evidence="2 3" key="1">
    <citation type="journal article" date="2013" name="Proc. Natl. Acad. Sci. U.S.A.">
        <title>Genome of an arbuscular mycorrhizal fungus provides insight into the oldest plant symbiosis.</title>
        <authorList>
            <person name="Tisserant E."/>
            <person name="Malbreil M."/>
            <person name="Kuo A."/>
            <person name="Kohler A."/>
            <person name="Symeonidi A."/>
            <person name="Balestrini R."/>
            <person name="Charron P."/>
            <person name="Duensing N."/>
            <person name="Frei Dit Frey N."/>
            <person name="Gianinazzi-Pearson V."/>
            <person name="Gilbert L.B."/>
            <person name="Handa Y."/>
            <person name="Herr J.R."/>
            <person name="Hijri M."/>
            <person name="Koul R."/>
            <person name="Kawaguchi M."/>
            <person name="Krajinski F."/>
            <person name="Lammers P.J."/>
            <person name="Masclaux F.G."/>
            <person name="Murat C."/>
            <person name="Morin E."/>
            <person name="Ndikumana S."/>
            <person name="Pagni M."/>
            <person name="Petitpierre D."/>
            <person name="Requena N."/>
            <person name="Rosikiewicz P."/>
            <person name="Riley R."/>
            <person name="Saito K."/>
            <person name="San Clemente H."/>
            <person name="Shapiro H."/>
            <person name="van Tuinen D."/>
            <person name="Becard G."/>
            <person name="Bonfante P."/>
            <person name="Paszkowski U."/>
            <person name="Shachar-Hill Y.Y."/>
            <person name="Tuskan G.A."/>
            <person name="Young P.W."/>
            <person name="Sanders I.R."/>
            <person name="Henrissat B."/>
            <person name="Rensing S.A."/>
            <person name="Grigoriev I.V."/>
            <person name="Corradi N."/>
            <person name="Roux C."/>
            <person name="Martin F."/>
        </authorList>
    </citation>
    <scope>NUCLEOTIDE SEQUENCE [LARGE SCALE GENOMIC DNA]</scope>
    <source>
        <strain evidence="2 3">DAOM 197198</strain>
    </source>
</reference>
<feature type="chain" id="PRO_5015104935" evidence="1">
    <location>
        <begin position="20"/>
        <end position="78"/>
    </location>
</feature>
<dbReference type="Proteomes" id="UP000018888">
    <property type="component" value="Unassembled WGS sequence"/>
</dbReference>
<dbReference type="EMBL" id="AUPC02000003">
    <property type="protein sequence ID" value="POG82870.1"/>
    <property type="molecule type" value="Genomic_DNA"/>
</dbReference>
<evidence type="ECO:0000313" key="2">
    <source>
        <dbReference type="EMBL" id="POG82870.1"/>
    </source>
</evidence>
<comment type="caution">
    <text evidence="2">The sequence shown here is derived from an EMBL/GenBank/DDBJ whole genome shotgun (WGS) entry which is preliminary data.</text>
</comment>
<evidence type="ECO:0000256" key="1">
    <source>
        <dbReference type="SAM" id="SignalP"/>
    </source>
</evidence>